<sequence length="114" mass="12841">MLKLVLTLVLCYTGNRESSKHIPVLSLKRTTLQGIFLKMYKIRVVENLQCEIFWMPPELDETESAITKIPYLILHLKNLKHLSSCGCEEIIRSKCNLPDGTIPGDIGSLVSLEG</sequence>
<dbReference type="InParanoid" id="A0A2P5F245"/>
<gene>
    <name evidence="1" type="ORF">TorRG33x02_124640</name>
</gene>
<name>A0A2P5F245_TREOI</name>
<evidence type="ECO:0000313" key="1">
    <source>
        <dbReference type="EMBL" id="PON91866.1"/>
    </source>
</evidence>
<evidence type="ECO:0000313" key="2">
    <source>
        <dbReference type="Proteomes" id="UP000237000"/>
    </source>
</evidence>
<reference evidence="2" key="1">
    <citation type="submission" date="2016-06" db="EMBL/GenBank/DDBJ databases">
        <title>Parallel loss of symbiosis genes in relatives of nitrogen-fixing non-legume Parasponia.</title>
        <authorList>
            <person name="Van Velzen R."/>
            <person name="Holmer R."/>
            <person name="Bu F."/>
            <person name="Rutten L."/>
            <person name="Van Zeijl A."/>
            <person name="Liu W."/>
            <person name="Santuari L."/>
            <person name="Cao Q."/>
            <person name="Sharma T."/>
            <person name="Shen D."/>
            <person name="Roswanjaya Y."/>
            <person name="Wardhani T."/>
            <person name="Kalhor M.S."/>
            <person name="Jansen J."/>
            <person name="Van den Hoogen J."/>
            <person name="Gungor B."/>
            <person name="Hartog M."/>
            <person name="Hontelez J."/>
            <person name="Verver J."/>
            <person name="Yang W.-C."/>
            <person name="Schijlen E."/>
            <person name="Repin R."/>
            <person name="Schilthuizen M."/>
            <person name="Schranz E."/>
            <person name="Heidstra R."/>
            <person name="Miyata K."/>
            <person name="Fedorova E."/>
            <person name="Kohlen W."/>
            <person name="Bisseling T."/>
            <person name="Smit S."/>
            <person name="Geurts R."/>
        </authorList>
    </citation>
    <scope>NUCLEOTIDE SEQUENCE [LARGE SCALE GENOMIC DNA]</scope>
    <source>
        <strain evidence="2">cv. RG33-2</strain>
    </source>
</reference>
<dbReference type="Proteomes" id="UP000237000">
    <property type="component" value="Unassembled WGS sequence"/>
</dbReference>
<comment type="caution">
    <text evidence="1">The sequence shown here is derived from an EMBL/GenBank/DDBJ whole genome shotgun (WGS) entry which is preliminary data.</text>
</comment>
<accession>A0A2P5F245</accession>
<organism evidence="1 2">
    <name type="scientific">Trema orientale</name>
    <name type="common">Charcoal tree</name>
    <name type="synonym">Celtis orientalis</name>
    <dbReference type="NCBI Taxonomy" id="63057"/>
    <lineage>
        <taxon>Eukaryota</taxon>
        <taxon>Viridiplantae</taxon>
        <taxon>Streptophyta</taxon>
        <taxon>Embryophyta</taxon>
        <taxon>Tracheophyta</taxon>
        <taxon>Spermatophyta</taxon>
        <taxon>Magnoliopsida</taxon>
        <taxon>eudicotyledons</taxon>
        <taxon>Gunneridae</taxon>
        <taxon>Pentapetalae</taxon>
        <taxon>rosids</taxon>
        <taxon>fabids</taxon>
        <taxon>Rosales</taxon>
        <taxon>Cannabaceae</taxon>
        <taxon>Trema</taxon>
    </lineage>
</organism>
<dbReference type="EMBL" id="JXTC01000071">
    <property type="protein sequence ID" value="PON91866.1"/>
    <property type="molecule type" value="Genomic_DNA"/>
</dbReference>
<dbReference type="AlphaFoldDB" id="A0A2P5F245"/>
<keyword evidence="2" id="KW-1185">Reference proteome</keyword>
<proteinExistence type="predicted"/>
<protein>
    <submittedName>
        <fullName evidence="1">Uncharacterized protein</fullName>
    </submittedName>
</protein>